<gene>
    <name evidence="1" type="ORF">KSP39_PZI006386</name>
</gene>
<reference evidence="1 2" key="1">
    <citation type="journal article" date="2022" name="Nat. Plants">
        <title>Genomes of leafy and leafless Platanthera orchids illuminate the evolution of mycoheterotrophy.</title>
        <authorList>
            <person name="Li M.H."/>
            <person name="Liu K.W."/>
            <person name="Li Z."/>
            <person name="Lu H.C."/>
            <person name="Ye Q.L."/>
            <person name="Zhang D."/>
            <person name="Wang J.Y."/>
            <person name="Li Y.F."/>
            <person name="Zhong Z.M."/>
            <person name="Liu X."/>
            <person name="Yu X."/>
            <person name="Liu D.K."/>
            <person name="Tu X.D."/>
            <person name="Liu B."/>
            <person name="Hao Y."/>
            <person name="Liao X.Y."/>
            <person name="Jiang Y.T."/>
            <person name="Sun W.H."/>
            <person name="Chen J."/>
            <person name="Chen Y.Q."/>
            <person name="Ai Y."/>
            <person name="Zhai J.W."/>
            <person name="Wu S.S."/>
            <person name="Zhou Z."/>
            <person name="Hsiao Y.Y."/>
            <person name="Wu W.L."/>
            <person name="Chen Y.Y."/>
            <person name="Lin Y.F."/>
            <person name="Hsu J.L."/>
            <person name="Li C.Y."/>
            <person name="Wang Z.W."/>
            <person name="Zhao X."/>
            <person name="Zhong W.Y."/>
            <person name="Ma X.K."/>
            <person name="Ma L."/>
            <person name="Huang J."/>
            <person name="Chen G.Z."/>
            <person name="Huang M.Z."/>
            <person name="Huang L."/>
            <person name="Peng D.H."/>
            <person name="Luo Y.B."/>
            <person name="Zou S.Q."/>
            <person name="Chen S.P."/>
            <person name="Lan S."/>
            <person name="Tsai W.C."/>
            <person name="Van de Peer Y."/>
            <person name="Liu Z.J."/>
        </authorList>
    </citation>
    <scope>NUCLEOTIDE SEQUENCE [LARGE SCALE GENOMIC DNA]</scope>
    <source>
        <strain evidence="1">Lor287</strain>
    </source>
</reference>
<dbReference type="PANTHER" id="PTHR31676">
    <property type="entry name" value="T31J12.3 PROTEIN-RELATED"/>
    <property type="match status" value="1"/>
</dbReference>
<accession>A0AAP0BPN9</accession>
<dbReference type="Pfam" id="PF04398">
    <property type="entry name" value="DUF538"/>
    <property type="match status" value="1"/>
</dbReference>
<comment type="caution">
    <text evidence="1">The sequence shown here is derived from an EMBL/GenBank/DDBJ whole genome shotgun (WGS) entry which is preliminary data.</text>
</comment>
<sequence>MTNSSSSPAPGENLSAYDVLRSYNFPVGLLPEGAASYALDPTTGKFFAYFNRTCSFSIQSALHKPPHKSPRHYRQDSPLLNNFAEISFLSGDGIR</sequence>
<evidence type="ECO:0000313" key="2">
    <source>
        <dbReference type="Proteomes" id="UP001418222"/>
    </source>
</evidence>
<dbReference type="Gene3D" id="2.30.240.10">
    <property type="entry name" value="At5g01610-like"/>
    <property type="match status" value="1"/>
</dbReference>
<proteinExistence type="predicted"/>
<evidence type="ECO:0000313" key="1">
    <source>
        <dbReference type="EMBL" id="KAK8946674.1"/>
    </source>
</evidence>
<protein>
    <submittedName>
        <fullName evidence="1">Uncharacterized protein</fullName>
    </submittedName>
</protein>
<keyword evidence="2" id="KW-1185">Reference proteome</keyword>
<name>A0AAP0BPN9_9ASPA</name>
<organism evidence="1 2">
    <name type="scientific">Platanthera zijinensis</name>
    <dbReference type="NCBI Taxonomy" id="2320716"/>
    <lineage>
        <taxon>Eukaryota</taxon>
        <taxon>Viridiplantae</taxon>
        <taxon>Streptophyta</taxon>
        <taxon>Embryophyta</taxon>
        <taxon>Tracheophyta</taxon>
        <taxon>Spermatophyta</taxon>
        <taxon>Magnoliopsida</taxon>
        <taxon>Liliopsida</taxon>
        <taxon>Asparagales</taxon>
        <taxon>Orchidaceae</taxon>
        <taxon>Orchidoideae</taxon>
        <taxon>Orchideae</taxon>
        <taxon>Orchidinae</taxon>
        <taxon>Platanthera</taxon>
    </lineage>
</organism>
<dbReference type="EMBL" id="JBBWWQ010000005">
    <property type="protein sequence ID" value="KAK8946674.1"/>
    <property type="molecule type" value="Genomic_DNA"/>
</dbReference>
<dbReference type="Proteomes" id="UP001418222">
    <property type="component" value="Unassembled WGS sequence"/>
</dbReference>
<dbReference type="InterPro" id="IPR036758">
    <property type="entry name" value="At5g01610-like"/>
</dbReference>
<dbReference type="PANTHER" id="PTHR31676:SF76">
    <property type="entry name" value="OS05G0362300 PROTEIN"/>
    <property type="match status" value="1"/>
</dbReference>
<dbReference type="InterPro" id="IPR007493">
    <property type="entry name" value="DUF538"/>
</dbReference>
<dbReference type="AlphaFoldDB" id="A0AAP0BPN9"/>
<dbReference type="SUPFAM" id="SSF141562">
    <property type="entry name" value="At5g01610-like"/>
    <property type="match status" value="1"/>
</dbReference>